<reference evidence="1" key="1">
    <citation type="submission" date="2020-05" db="EMBL/GenBank/DDBJ databases">
        <authorList>
            <person name="Chiriac C."/>
            <person name="Salcher M."/>
            <person name="Ghai R."/>
            <person name="Kavagutti S V."/>
        </authorList>
    </citation>
    <scope>NUCLEOTIDE SEQUENCE</scope>
</reference>
<sequence>MRATGDLGNDPAVLRVQVDLRADHAGQHVDAAHHQGRRGLVATGFDGQHDGGFVDGAPVLPGGGHEVTPSIAFKRALYSGESMSWAHITSASSVFS</sequence>
<dbReference type="EMBL" id="CAEZTS010000303">
    <property type="protein sequence ID" value="CAB4600198.1"/>
    <property type="molecule type" value="Genomic_DNA"/>
</dbReference>
<proteinExistence type="predicted"/>
<protein>
    <submittedName>
        <fullName evidence="1">Unannotated protein</fullName>
    </submittedName>
</protein>
<accession>A0A6J6GU23</accession>
<evidence type="ECO:0000313" key="1">
    <source>
        <dbReference type="EMBL" id="CAB4600198.1"/>
    </source>
</evidence>
<organism evidence="1">
    <name type="scientific">freshwater metagenome</name>
    <dbReference type="NCBI Taxonomy" id="449393"/>
    <lineage>
        <taxon>unclassified sequences</taxon>
        <taxon>metagenomes</taxon>
        <taxon>ecological metagenomes</taxon>
    </lineage>
</organism>
<gene>
    <name evidence="1" type="ORF">UFOPK1722_02164</name>
</gene>
<name>A0A6J6GU23_9ZZZZ</name>
<dbReference type="AlphaFoldDB" id="A0A6J6GU23"/>